<dbReference type="Proteomes" id="UP000032900">
    <property type="component" value="Unassembled WGS sequence"/>
</dbReference>
<evidence type="ECO:0000256" key="1">
    <source>
        <dbReference type="SAM" id="MobiDB-lite"/>
    </source>
</evidence>
<protein>
    <submittedName>
        <fullName evidence="2">Uncharacterized protein</fullName>
    </submittedName>
</protein>
<feature type="region of interest" description="Disordered" evidence="1">
    <location>
        <begin position="1"/>
        <end position="61"/>
    </location>
</feature>
<dbReference type="STRING" id="1236989.JCM15548_13513"/>
<evidence type="ECO:0000313" key="3">
    <source>
        <dbReference type="Proteomes" id="UP000032900"/>
    </source>
</evidence>
<dbReference type="AlphaFoldDB" id="A0A0E9M0U2"/>
<feature type="compositionally biased region" description="Basic and acidic residues" evidence="1">
    <location>
        <begin position="52"/>
        <end position="61"/>
    </location>
</feature>
<accession>A0A0E9M0U2</accession>
<proteinExistence type="predicted"/>
<organism evidence="2 3">
    <name type="scientific">Geofilum rubicundum JCM 15548</name>
    <dbReference type="NCBI Taxonomy" id="1236989"/>
    <lineage>
        <taxon>Bacteria</taxon>
        <taxon>Pseudomonadati</taxon>
        <taxon>Bacteroidota</taxon>
        <taxon>Bacteroidia</taxon>
        <taxon>Marinilabiliales</taxon>
        <taxon>Marinilabiliaceae</taxon>
        <taxon>Geofilum</taxon>
    </lineage>
</organism>
<name>A0A0E9M0U2_9BACT</name>
<comment type="caution">
    <text evidence="2">The sequence shown here is derived from an EMBL/GenBank/DDBJ whole genome shotgun (WGS) entry which is preliminary data.</text>
</comment>
<gene>
    <name evidence="2" type="ORF">JCM15548_13513</name>
</gene>
<evidence type="ECO:0000313" key="2">
    <source>
        <dbReference type="EMBL" id="GAO31173.1"/>
    </source>
</evidence>
<keyword evidence="3" id="KW-1185">Reference proteome</keyword>
<sequence>MVGGKSKMKDWKAAARNWILNQQRFNGRRTSSRQNPKPKNESLPKLGSPQFRQDKDYDTPL</sequence>
<dbReference type="EMBL" id="BAZW01000039">
    <property type="protein sequence ID" value="GAO31173.1"/>
    <property type="molecule type" value="Genomic_DNA"/>
</dbReference>
<reference evidence="2 3" key="1">
    <citation type="journal article" date="2015" name="Microbes Environ.">
        <title>Distribution and evolution of nitrogen fixation genes in the phylum bacteroidetes.</title>
        <authorList>
            <person name="Inoue J."/>
            <person name="Oshima K."/>
            <person name="Suda W."/>
            <person name="Sakamoto M."/>
            <person name="Iino T."/>
            <person name="Noda S."/>
            <person name="Hongoh Y."/>
            <person name="Hattori M."/>
            <person name="Ohkuma M."/>
        </authorList>
    </citation>
    <scope>NUCLEOTIDE SEQUENCE [LARGE SCALE GENOMIC DNA]</scope>
    <source>
        <strain evidence="2">JCM 15548</strain>
    </source>
</reference>